<protein>
    <submittedName>
        <fullName evidence="2">Uncharacterized protein</fullName>
    </submittedName>
</protein>
<accession>A0A0X1KN17</accession>
<dbReference type="RefSeq" id="WP_062370918.1">
    <property type="nucleotide sequence ID" value="NZ_CP007140.1"/>
</dbReference>
<keyword evidence="1" id="KW-0812">Transmembrane</keyword>
<feature type="transmembrane region" description="Helical" evidence="1">
    <location>
        <begin position="110"/>
        <end position="127"/>
    </location>
</feature>
<keyword evidence="1" id="KW-0472">Membrane</keyword>
<feature type="transmembrane region" description="Helical" evidence="1">
    <location>
        <begin position="139"/>
        <end position="158"/>
    </location>
</feature>
<evidence type="ECO:0000313" key="3">
    <source>
        <dbReference type="Proteomes" id="UP000062043"/>
    </source>
</evidence>
<dbReference type="EMBL" id="CP007140">
    <property type="protein sequence ID" value="AJC72682.1"/>
    <property type="molecule type" value="Genomic_DNA"/>
</dbReference>
<evidence type="ECO:0000256" key="1">
    <source>
        <dbReference type="SAM" id="Phobius"/>
    </source>
</evidence>
<evidence type="ECO:0000313" key="2">
    <source>
        <dbReference type="EMBL" id="AJC72682.1"/>
    </source>
</evidence>
<dbReference type="AlphaFoldDB" id="A0A0X1KN17"/>
<organism evidence="2 3">
    <name type="scientific">Thermococcus guaymasensis DSM 11113</name>
    <dbReference type="NCBI Taxonomy" id="1432656"/>
    <lineage>
        <taxon>Archaea</taxon>
        <taxon>Methanobacteriati</taxon>
        <taxon>Methanobacteriota</taxon>
        <taxon>Thermococci</taxon>
        <taxon>Thermococcales</taxon>
        <taxon>Thermococcaceae</taxon>
        <taxon>Thermococcus</taxon>
    </lineage>
</organism>
<keyword evidence="1" id="KW-1133">Transmembrane helix</keyword>
<feature type="transmembrane region" description="Helical" evidence="1">
    <location>
        <begin position="164"/>
        <end position="182"/>
    </location>
</feature>
<dbReference type="STRING" id="1432656.X802_03180"/>
<feature type="transmembrane region" description="Helical" evidence="1">
    <location>
        <begin position="36"/>
        <end position="54"/>
    </location>
</feature>
<dbReference type="KEGG" id="tgy:X802_03180"/>
<reference evidence="2 3" key="1">
    <citation type="submission" date="2014-01" db="EMBL/GenBank/DDBJ databases">
        <title>Genome sequencing of Thermococcus guaymasensis.</title>
        <authorList>
            <person name="Zhang X."/>
            <person name="Alvare G."/>
            <person name="Fristensky B."/>
            <person name="Chen L."/>
            <person name="Suen T."/>
            <person name="Chen Q."/>
            <person name="Ma K."/>
        </authorList>
    </citation>
    <scope>NUCLEOTIDE SEQUENCE [LARGE SCALE GENOMIC DNA]</scope>
    <source>
        <strain evidence="2 3">DSM 11113</strain>
    </source>
</reference>
<dbReference type="GeneID" id="27134658"/>
<feature type="transmembrane region" description="Helical" evidence="1">
    <location>
        <begin position="6"/>
        <end position="24"/>
    </location>
</feature>
<proteinExistence type="predicted"/>
<dbReference type="Proteomes" id="UP000062043">
    <property type="component" value="Chromosome"/>
</dbReference>
<feature type="transmembrane region" description="Helical" evidence="1">
    <location>
        <begin position="85"/>
        <end position="104"/>
    </location>
</feature>
<sequence length="185" mass="20548">MKCVLVSELPDMLLGILILINFFAKRNNPILYRKPYALTLGLFFLTASVLEAVLDIALDPLEFLGFLGIMLLVEKFISANTDERIHYGHFVLTVVLTLLTVFASRDPKCFRAGILLALAIITLNLRKNAFLLGEDNKDTLLLSSVFALLGIGAVLGRFEILSAFLYLGAVLLLFLTIAERVWGRC</sequence>
<name>A0A0X1KN17_9EURY</name>
<keyword evidence="3" id="KW-1185">Reference proteome</keyword>
<dbReference type="PATRIC" id="fig|1432656.3.peg.613"/>
<gene>
    <name evidence="2" type="ORF">X802_03180</name>
</gene>